<reference evidence="18" key="2">
    <citation type="submission" date="2025-08" db="UniProtKB">
        <authorList>
            <consortium name="Ensembl"/>
        </authorList>
    </citation>
    <scope>IDENTIFICATION</scope>
</reference>
<feature type="domain" description="RING-type" evidence="16">
    <location>
        <begin position="123"/>
        <end position="190"/>
    </location>
</feature>
<evidence type="ECO:0000256" key="10">
    <source>
        <dbReference type="ARBA" id="ARBA00022833"/>
    </source>
</evidence>
<evidence type="ECO:0000256" key="3">
    <source>
        <dbReference type="ARBA" id="ARBA00004906"/>
    </source>
</evidence>
<name>A0A8C5E5D8_GOUWI</name>
<dbReference type="Gene3D" id="3.10.110.10">
    <property type="entry name" value="Ubiquitin Conjugating Enzyme"/>
    <property type="match status" value="1"/>
</dbReference>
<protein>
    <recommendedName>
        <fullName evidence="12">E3 ubiquitin-protein ligase RNF25</fullName>
        <ecNumber evidence="4">2.3.2.27</ecNumber>
    </recommendedName>
    <alternativeName>
        <fullName evidence="13">RING finger protein 25</fullName>
    </alternativeName>
</protein>
<dbReference type="GO" id="GO:0005737">
    <property type="term" value="C:cytoplasm"/>
    <property type="evidence" value="ECO:0007669"/>
    <property type="project" value="UniProtKB-SubCell"/>
</dbReference>
<dbReference type="PANTHER" id="PTHR13198">
    <property type="entry name" value="RING FINGER PROTEIN 25"/>
    <property type="match status" value="1"/>
</dbReference>
<evidence type="ECO:0000256" key="2">
    <source>
        <dbReference type="ARBA" id="ARBA00004496"/>
    </source>
</evidence>
<evidence type="ECO:0000256" key="13">
    <source>
        <dbReference type="ARBA" id="ARBA00075535"/>
    </source>
</evidence>
<keyword evidence="8 14" id="KW-0863">Zinc-finger</keyword>
<dbReference type="Pfam" id="PF05773">
    <property type="entry name" value="RWD"/>
    <property type="match status" value="1"/>
</dbReference>
<reference evidence="18" key="3">
    <citation type="submission" date="2025-09" db="UniProtKB">
        <authorList>
            <consortium name="Ensembl"/>
        </authorList>
    </citation>
    <scope>IDENTIFICATION</scope>
</reference>
<evidence type="ECO:0000313" key="19">
    <source>
        <dbReference type="Proteomes" id="UP000694680"/>
    </source>
</evidence>
<keyword evidence="9" id="KW-0833">Ubl conjugation pathway</keyword>
<dbReference type="PANTHER" id="PTHR13198:SF4">
    <property type="entry name" value="E3 UBIQUITIN-PROTEIN LIGASE RNF25"/>
    <property type="match status" value="1"/>
</dbReference>
<dbReference type="CDD" id="cd16470">
    <property type="entry name" value="RING-H2_RNF25"/>
    <property type="match status" value="1"/>
</dbReference>
<feature type="compositionally biased region" description="Basic residues" evidence="15">
    <location>
        <begin position="421"/>
        <end position="443"/>
    </location>
</feature>
<evidence type="ECO:0000256" key="11">
    <source>
        <dbReference type="ARBA" id="ARBA00060737"/>
    </source>
</evidence>
<evidence type="ECO:0000259" key="17">
    <source>
        <dbReference type="PROSITE" id="PS50908"/>
    </source>
</evidence>
<keyword evidence="5" id="KW-0963">Cytoplasm</keyword>
<comment type="subcellular location">
    <subcellularLocation>
        <location evidence="2">Cytoplasm</location>
    </subcellularLocation>
</comment>
<keyword evidence="6" id="KW-0808">Transferase</keyword>
<comment type="similarity">
    <text evidence="11">Belongs to the RNF25 family.</text>
</comment>
<accession>A0A8C5E5D8</accession>
<reference evidence="18" key="1">
    <citation type="submission" date="2020-06" db="EMBL/GenBank/DDBJ databases">
        <authorList>
            <consortium name="Wellcome Sanger Institute Data Sharing"/>
        </authorList>
    </citation>
    <scope>NUCLEOTIDE SEQUENCE [LARGE SCALE GENOMIC DNA]</scope>
</reference>
<evidence type="ECO:0000256" key="9">
    <source>
        <dbReference type="ARBA" id="ARBA00022786"/>
    </source>
</evidence>
<dbReference type="AlphaFoldDB" id="A0A8C5E5D8"/>
<dbReference type="SUPFAM" id="SSF57850">
    <property type="entry name" value="RING/U-box"/>
    <property type="match status" value="1"/>
</dbReference>
<dbReference type="SMART" id="SM00184">
    <property type="entry name" value="RING"/>
    <property type="match status" value="1"/>
</dbReference>
<evidence type="ECO:0000256" key="6">
    <source>
        <dbReference type="ARBA" id="ARBA00022679"/>
    </source>
</evidence>
<evidence type="ECO:0000256" key="1">
    <source>
        <dbReference type="ARBA" id="ARBA00000900"/>
    </source>
</evidence>
<keyword evidence="10" id="KW-0862">Zinc</keyword>
<sequence>CVYIYSLSSEIEVLQSIYVDELLVENREDGCELSLVLFPSTAEDSVSQFVCLTLTLTLDSQYPSSSPHVSIRNPRGLSDDKLHSVRSCLQSEAQSCLGSPVLYQLIEKAKEMLTESNIPHGSCAICLYGFKEEEAFTKTCCYHHFHSHCLGRYVRHSERELLLREQELKEDKTRDSPHPQELSVVCPVCREPLTYNVDQLLSCPAPKLPDVTTHLRWRELQKLLEKQRSKGGIIDPEEESNRFLIHINEPPTENGNQDSDLPLHPQTSSSSFHPSAELEVRPSPSAHDPTSTQGPAHRFLHRVRGPRRGRRPGQESVGSDANPLNPVSSEQHVPVPAEGRPMSQAGPEFHPLKEAVSSGRGHQEWRRRLRGSRPRQERSGFVTERLDKLSLGSDEAENCEGRPMSQAGPVHDSLTDAGHQDRRRRGGHQRRPGPPRYHWKSRAPRGPGRGVRPREEVL</sequence>
<dbReference type="EC" id="2.3.2.27" evidence="4"/>
<evidence type="ECO:0000259" key="16">
    <source>
        <dbReference type="PROSITE" id="PS50089"/>
    </source>
</evidence>
<feature type="domain" description="RWD" evidence="17">
    <location>
        <begin position="9"/>
        <end position="116"/>
    </location>
</feature>
<dbReference type="InterPro" id="IPR006575">
    <property type="entry name" value="RWD_dom"/>
</dbReference>
<comment type="catalytic activity">
    <reaction evidence="1">
        <text>S-ubiquitinyl-[E2 ubiquitin-conjugating enzyme]-L-cysteine + [acceptor protein]-L-lysine = [E2 ubiquitin-conjugating enzyme]-L-cysteine + N(6)-ubiquitinyl-[acceptor protein]-L-lysine.</text>
        <dbReference type="EC" id="2.3.2.27"/>
    </reaction>
</comment>
<comment type="pathway">
    <text evidence="3">Protein modification; protein ubiquitination.</text>
</comment>
<evidence type="ECO:0000256" key="8">
    <source>
        <dbReference type="ARBA" id="ARBA00022771"/>
    </source>
</evidence>
<dbReference type="InterPro" id="IPR001841">
    <property type="entry name" value="Znf_RING"/>
</dbReference>
<evidence type="ECO:0000256" key="12">
    <source>
        <dbReference type="ARBA" id="ARBA00067354"/>
    </source>
</evidence>
<evidence type="ECO:0000256" key="15">
    <source>
        <dbReference type="SAM" id="MobiDB-lite"/>
    </source>
</evidence>
<dbReference type="PROSITE" id="PS50089">
    <property type="entry name" value="ZF_RING_2"/>
    <property type="match status" value="1"/>
</dbReference>
<gene>
    <name evidence="18" type="primary">rnf25</name>
</gene>
<feature type="region of interest" description="Disordered" evidence="15">
    <location>
        <begin position="248"/>
        <end position="458"/>
    </location>
</feature>
<evidence type="ECO:0000256" key="4">
    <source>
        <dbReference type="ARBA" id="ARBA00012483"/>
    </source>
</evidence>
<dbReference type="PROSITE" id="PS50908">
    <property type="entry name" value="RWD"/>
    <property type="match status" value="1"/>
</dbReference>
<dbReference type="Gene3D" id="3.30.40.10">
    <property type="entry name" value="Zinc/RING finger domain, C3HC4 (zinc finger)"/>
    <property type="match status" value="1"/>
</dbReference>
<dbReference type="GO" id="GO:0061630">
    <property type="term" value="F:ubiquitin protein ligase activity"/>
    <property type="evidence" value="ECO:0007669"/>
    <property type="project" value="UniProtKB-EC"/>
</dbReference>
<evidence type="ECO:0000256" key="14">
    <source>
        <dbReference type="PROSITE-ProRule" id="PRU00175"/>
    </source>
</evidence>
<dbReference type="Proteomes" id="UP000694680">
    <property type="component" value="Chromosome 8"/>
</dbReference>
<dbReference type="CDD" id="cd23818">
    <property type="entry name" value="RWD_RNF25"/>
    <property type="match status" value="1"/>
</dbReference>
<dbReference type="GO" id="GO:0016567">
    <property type="term" value="P:protein ubiquitination"/>
    <property type="evidence" value="ECO:0007669"/>
    <property type="project" value="TreeGrafter"/>
</dbReference>
<organism evidence="18 19">
    <name type="scientific">Gouania willdenowi</name>
    <name type="common">Blunt-snouted clingfish</name>
    <name type="synonym">Lepadogaster willdenowi</name>
    <dbReference type="NCBI Taxonomy" id="441366"/>
    <lineage>
        <taxon>Eukaryota</taxon>
        <taxon>Metazoa</taxon>
        <taxon>Chordata</taxon>
        <taxon>Craniata</taxon>
        <taxon>Vertebrata</taxon>
        <taxon>Euteleostomi</taxon>
        <taxon>Actinopterygii</taxon>
        <taxon>Neopterygii</taxon>
        <taxon>Teleostei</taxon>
        <taxon>Neoteleostei</taxon>
        <taxon>Acanthomorphata</taxon>
        <taxon>Ovalentaria</taxon>
        <taxon>Blenniimorphae</taxon>
        <taxon>Blenniiformes</taxon>
        <taxon>Gobiesocoidei</taxon>
        <taxon>Gobiesocidae</taxon>
        <taxon>Gobiesocinae</taxon>
        <taxon>Gouania</taxon>
    </lineage>
</organism>
<evidence type="ECO:0000256" key="7">
    <source>
        <dbReference type="ARBA" id="ARBA00022723"/>
    </source>
</evidence>
<dbReference type="SUPFAM" id="SSF54495">
    <property type="entry name" value="UBC-like"/>
    <property type="match status" value="1"/>
</dbReference>
<evidence type="ECO:0000313" key="18">
    <source>
        <dbReference type="Ensembl" id="ENSGWIP00000016729.1"/>
    </source>
</evidence>
<feature type="compositionally biased region" description="Basic residues" evidence="15">
    <location>
        <begin position="298"/>
        <end position="311"/>
    </location>
</feature>
<dbReference type="InterPro" id="IPR039133">
    <property type="entry name" value="RNF25"/>
</dbReference>
<feature type="compositionally biased region" description="Polar residues" evidence="15">
    <location>
        <begin position="251"/>
        <end position="273"/>
    </location>
</feature>
<keyword evidence="7" id="KW-0479">Metal-binding</keyword>
<dbReference type="GO" id="GO:0008270">
    <property type="term" value="F:zinc ion binding"/>
    <property type="evidence" value="ECO:0007669"/>
    <property type="project" value="UniProtKB-KW"/>
</dbReference>
<dbReference type="InterPro" id="IPR013083">
    <property type="entry name" value="Znf_RING/FYVE/PHD"/>
</dbReference>
<proteinExistence type="inferred from homology"/>
<dbReference type="FunFam" id="3.10.110.10:FF:000052">
    <property type="entry name" value="Putative e3 ubiquitin-protein ligase rnf25"/>
    <property type="match status" value="1"/>
</dbReference>
<feature type="compositionally biased region" description="Basic and acidic residues" evidence="15">
    <location>
        <begin position="374"/>
        <end position="388"/>
    </location>
</feature>
<dbReference type="GO" id="GO:0005634">
    <property type="term" value="C:nucleus"/>
    <property type="evidence" value="ECO:0007669"/>
    <property type="project" value="TreeGrafter"/>
</dbReference>
<evidence type="ECO:0000256" key="5">
    <source>
        <dbReference type="ARBA" id="ARBA00022490"/>
    </source>
</evidence>
<dbReference type="InterPro" id="IPR016135">
    <property type="entry name" value="UBQ-conjugating_enzyme/RWD"/>
</dbReference>
<dbReference type="SMART" id="SM00591">
    <property type="entry name" value="RWD"/>
    <property type="match status" value="1"/>
</dbReference>
<dbReference type="Ensembl" id="ENSGWIT00000018479.1">
    <property type="protein sequence ID" value="ENSGWIP00000016729.1"/>
    <property type="gene ID" value="ENSGWIG00000009370.1"/>
</dbReference>
<dbReference type="Pfam" id="PF13639">
    <property type="entry name" value="zf-RING_2"/>
    <property type="match status" value="1"/>
</dbReference>
<dbReference type="FunFam" id="3.30.40.10:FF:000215">
    <property type="entry name" value="E3 ubiquitin-protein ligase RNF25"/>
    <property type="match status" value="1"/>
</dbReference>
<keyword evidence="19" id="KW-1185">Reference proteome</keyword>